<evidence type="ECO:0000313" key="2">
    <source>
        <dbReference type="EMBL" id="PZV86312.1"/>
    </source>
</evidence>
<organism evidence="2 3">
    <name type="scientific">Algoriphagus aquaeductus</name>
    <dbReference type="NCBI Taxonomy" id="475299"/>
    <lineage>
        <taxon>Bacteria</taxon>
        <taxon>Pseudomonadati</taxon>
        <taxon>Bacteroidota</taxon>
        <taxon>Cytophagia</taxon>
        <taxon>Cytophagales</taxon>
        <taxon>Cyclobacteriaceae</taxon>
        <taxon>Algoriphagus</taxon>
    </lineage>
</organism>
<dbReference type="GO" id="GO:0008168">
    <property type="term" value="F:methyltransferase activity"/>
    <property type="evidence" value="ECO:0007669"/>
    <property type="project" value="UniProtKB-KW"/>
</dbReference>
<keyword evidence="2" id="KW-0489">Methyltransferase</keyword>
<sequence length="247" mass="29033">MEEIAPYYDFAEYYSHQDKSQNLTQWIYQLVRNYSISKKVDLIGKFIEEGKLLDYGCGTGEFLMEAKINLWKVSGIEPNDKARSKANQKLGDRVLASIDELKKESTYDVITLFHVLEHIHDLRKTTKKLLNHLKSNGYIIIAVPNHQSWDGKYYGKHWAGWDVPRHLYHFDMNTMERFTEEFDLNLIEIKPMYFDAYYVSLLSEKYKNQKAGLLPTYLRAFKNGWKSNANAEKPGTYSSNIFIFQKK</sequence>
<keyword evidence="1 2" id="KW-0808">Transferase</keyword>
<dbReference type="Gene3D" id="3.40.50.150">
    <property type="entry name" value="Vaccinia Virus protein VP39"/>
    <property type="match status" value="1"/>
</dbReference>
<dbReference type="EMBL" id="QKTX01000002">
    <property type="protein sequence ID" value="PZV86312.1"/>
    <property type="molecule type" value="Genomic_DNA"/>
</dbReference>
<keyword evidence="3" id="KW-1185">Reference proteome</keyword>
<dbReference type="RefSeq" id="WP_245943309.1">
    <property type="nucleotide sequence ID" value="NZ_JBJINY010000081.1"/>
</dbReference>
<name>A0A326RXF6_9BACT</name>
<dbReference type="SUPFAM" id="SSF53335">
    <property type="entry name" value="S-adenosyl-L-methionine-dependent methyltransferases"/>
    <property type="match status" value="1"/>
</dbReference>
<comment type="caution">
    <text evidence="2">The sequence shown here is derived from an EMBL/GenBank/DDBJ whole genome shotgun (WGS) entry which is preliminary data.</text>
</comment>
<dbReference type="AlphaFoldDB" id="A0A326RXF6"/>
<dbReference type="PANTHER" id="PTHR43861:SF3">
    <property type="entry name" value="PUTATIVE (AFU_ORTHOLOGUE AFUA_2G14390)-RELATED"/>
    <property type="match status" value="1"/>
</dbReference>
<evidence type="ECO:0000256" key="1">
    <source>
        <dbReference type="ARBA" id="ARBA00022679"/>
    </source>
</evidence>
<gene>
    <name evidence="2" type="ORF">CLV31_102212</name>
</gene>
<dbReference type="CDD" id="cd02440">
    <property type="entry name" value="AdoMet_MTases"/>
    <property type="match status" value="1"/>
</dbReference>
<dbReference type="PANTHER" id="PTHR43861">
    <property type="entry name" value="TRANS-ACONITATE 2-METHYLTRANSFERASE-RELATED"/>
    <property type="match status" value="1"/>
</dbReference>
<evidence type="ECO:0000313" key="3">
    <source>
        <dbReference type="Proteomes" id="UP000248917"/>
    </source>
</evidence>
<proteinExistence type="predicted"/>
<dbReference type="InterPro" id="IPR029063">
    <property type="entry name" value="SAM-dependent_MTases_sf"/>
</dbReference>
<reference evidence="2 3" key="1">
    <citation type="submission" date="2018-06" db="EMBL/GenBank/DDBJ databases">
        <title>Genomic Encyclopedia of Archaeal and Bacterial Type Strains, Phase II (KMG-II): from individual species to whole genera.</title>
        <authorList>
            <person name="Goeker M."/>
        </authorList>
    </citation>
    <scope>NUCLEOTIDE SEQUENCE [LARGE SCALE GENOMIC DNA]</scope>
    <source>
        <strain evidence="2 3">T4</strain>
    </source>
</reference>
<dbReference type="Pfam" id="PF13489">
    <property type="entry name" value="Methyltransf_23"/>
    <property type="match status" value="1"/>
</dbReference>
<dbReference type="GO" id="GO:0032259">
    <property type="term" value="P:methylation"/>
    <property type="evidence" value="ECO:0007669"/>
    <property type="project" value="UniProtKB-KW"/>
</dbReference>
<dbReference type="Proteomes" id="UP000248917">
    <property type="component" value="Unassembled WGS sequence"/>
</dbReference>
<protein>
    <submittedName>
        <fullName evidence="2">Methyltransferase family protein</fullName>
    </submittedName>
</protein>
<accession>A0A326RXF6</accession>